<dbReference type="EMBL" id="JBHTLK010000054">
    <property type="protein sequence ID" value="MFD1148087.1"/>
    <property type="molecule type" value="Genomic_DNA"/>
</dbReference>
<evidence type="ECO:0000256" key="1">
    <source>
        <dbReference type="SAM" id="MobiDB-lite"/>
    </source>
</evidence>
<accession>A0ABW3QTL8</accession>
<dbReference type="Proteomes" id="UP001597168">
    <property type="component" value="Unassembled WGS sequence"/>
</dbReference>
<evidence type="ECO:0008006" key="4">
    <source>
        <dbReference type="Google" id="ProtNLM"/>
    </source>
</evidence>
<evidence type="ECO:0000313" key="2">
    <source>
        <dbReference type="EMBL" id="MFD1148087.1"/>
    </source>
</evidence>
<protein>
    <recommendedName>
        <fullName evidence="4">Secreted protein</fullName>
    </recommendedName>
</protein>
<gene>
    <name evidence="2" type="ORF">ACFQ3T_13215</name>
</gene>
<organism evidence="2 3">
    <name type="scientific">Saccharothrix hoggarensis</name>
    <dbReference type="NCBI Taxonomy" id="913853"/>
    <lineage>
        <taxon>Bacteria</taxon>
        <taxon>Bacillati</taxon>
        <taxon>Actinomycetota</taxon>
        <taxon>Actinomycetes</taxon>
        <taxon>Pseudonocardiales</taxon>
        <taxon>Pseudonocardiaceae</taxon>
        <taxon>Saccharothrix</taxon>
    </lineage>
</organism>
<comment type="caution">
    <text evidence="2">The sequence shown here is derived from an EMBL/GenBank/DDBJ whole genome shotgun (WGS) entry which is preliminary data.</text>
</comment>
<keyword evidence="3" id="KW-1185">Reference proteome</keyword>
<dbReference type="RefSeq" id="WP_380723528.1">
    <property type="nucleotide sequence ID" value="NZ_JBHTLK010000054.1"/>
</dbReference>
<sequence>MDDETHRRKSSAALKISMVVLGVLVLLGVIQAVTAGTVGVGPLSVSLRDTSSTAPTTRTTASDDTIGLDGVVGSAPSSTEEDPAPSESGAEPGLENKVVTGSWKQARGLLTVEVTKVESRGGRLKVFVTAINASTAKMDLPVASVSAADDAKRDYRASLSTSRWPETIAKNSSINGFVELDQKVGASSTTLSLTFAGIIGQLAPTGGAVTVTGIPIPK</sequence>
<feature type="compositionally biased region" description="Low complexity" evidence="1">
    <location>
        <begin position="48"/>
        <end position="65"/>
    </location>
</feature>
<proteinExistence type="predicted"/>
<name>A0ABW3QTL8_9PSEU</name>
<feature type="region of interest" description="Disordered" evidence="1">
    <location>
        <begin position="44"/>
        <end position="96"/>
    </location>
</feature>
<evidence type="ECO:0000313" key="3">
    <source>
        <dbReference type="Proteomes" id="UP001597168"/>
    </source>
</evidence>
<reference evidence="3" key="1">
    <citation type="journal article" date="2019" name="Int. J. Syst. Evol. Microbiol.">
        <title>The Global Catalogue of Microorganisms (GCM) 10K type strain sequencing project: providing services to taxonomists for standard genome sequencing and annotation.</title>
        <authorList>
            <consortium name="The Broad Institute Genomics Platform"/>
            <consortium name="The Broad Institute Genome Sequencing Center for Infectious Disease"/>
            <person name="Wu L."/>
            <person name="Ma J."/>
        </authorList>
    </citation>
    <scope>NUCLEOTIDE SEQUENCE [LARGE SCALE GENOMIC DNA]</scope>
    <source>
        <strain evidence="3">CCUG 60214</strain>
    </source>
</reference>